<reference evidence="3" key="1">
    <citation type="submission" date="2016-10" db="EMBL/GenBank/DDBJ databases">
        <authorList>
            <person name="Varghese N."/>
            <person name="Submissions S."/>
        </authorList>
    </citation>
    <scope>NUCLEOTIDE SEQUENCE [LARGE SCALE GENOMIC DNA]</scope>
    <source>
        <strain evidence="3">CGMCC 1.6963</strain>
    </source>
</reference>
<proteinExistence type="predicted"/>
<dbReference type="RefSeq" id="WP_177180289.1">
    <property type="nucleotide sequence ID" value="NZ_FOHB01000003.1"/>
</dbReference>
<organism evidence="2 3">
    <name type="scientific">Pedococcus cremeus</name>
    <dbReference type="NCBI Taxonomy" id="587636"/>
    <lineage>
        <taxon>Bacteria</taxon>
        <taxon>Bacillati</taxon>
        <taxon>Actinomycetota</taxon>
        <taxon>Actinomycetes</taxon>
        <taxon>Micrococcales</taxon>
        <taxon>Intrasporangiaceae</taxon>
        <taxon>Pedococcus</taxon>
    </lineage>
</organism>
<evidence type="ECO:0000313" key="2">
    <source>
        <dbReference type="EMBL" id="SES07783.1"/>
    </source>
</evidence>
<protein>
    <submittedName>
        <fullName evidence="2">Uncharacterized protein</fullName>
    </submittedName>
</protein>
<dbReference type="STRING" id="587636.SAMN05216199_1881"/>
<gene>
    <name evidence="2" type="ORF">SAMN05216199_1881</name>
</gene>
<feature type="region of interest" description="Disordered" evidence="1">
    <location>
        <begin position="1"/>
        <end position="49"/>
    </location>
</feature>
<accession>A0A1H9UFH1</accession>
<dbReference type="EMBL" id="FOHB01000003">
    <property type="protein sequence ID" value="SES07783.1"/>
    <property type="molecule type" value="Genomic_DNA"/>
</dbReference>
<name>A0A1H9UFH1_9MICO</name>
<evidence type="ECO:0000256" key="1">
    <source>
        <dbReference type="SAM" id="MobiDB-lite"/>
    </source>
</evidence>
<dbReference type="Proteomes" id="UP000199019">
    <property type="component" value="Unassembled WGS sequence"/>
</dbReference>
<dbReference type="AlphaFoldDB" id="A0A1H9UFH1"/>
<evidence type="ECO:0000313" key="3">
    <source>
        <dbReference type="Proteomes" id="UP000199019"/>
    </source>
</evidence>
<sequence>MNRENREHPAPANSFPRSSSAGPNLATLDRLRAVRRRRNTPTAALRRPLPGECIAC</sequence>
<keyword evidence="3" id="KW-1185">Reference proteome</keyword>